<dbReference type="GO" id="GO:0016887">
    <property type="term" value="F:ATP hydrolysis activity"/>
    <property type="evidence" value="ECO:0007669"/>
    <property type="project" value="InterPro"/>
</dbReference>
<dbReference type="Gene3D" id="3.40.50.300">
    <property type="entry name" value="P-loop containing nucleotide triphosphate hydrolases"/>
    <property type="match status" value="1"/>
</dbReference>
<feature type="domain" description="ATPase dynein-related AAA" evidence="1">
    <location>
        <begin position="86"/>
        <end position="226"/>
    </location>
</feature>
<reference evidence="2" key="1">
    <citation type="journal article" date="2021" name="PeerJ">
        <title>Extensive microbial diversity within the chicken gut microbiome revealed by metagenomics and culture.</title>
        <authorList>
            <person name="Gilroy R."/>
            <person name="Ravi A."/>
            <person name="Getino M."/>
            <person name="Pursley I."/>
            <person name="Horton D.L."/>
            <person name="Alikhan N.F."/>
            <person name="Baker D."/>
            <person name="Gharbi K."/>
            <person name="Hall N."/>
            <person name="Watson M."/>
            <person name="Adriaenssens E.M."/>
            <person name="Foster-Nyarko E."/>
            <person name="Jarju S."/>
            <person name="Secka A."/>
            <person name="Antonio M."/>
            <person name="Oren A."/>
            <person name="Chaudhuri R.R."/>
            <person name="La Ragione R."/>
            <person name="Hildebrand F."/>
            <person name="Pallen M.J."/>
        </authorList>
    </citation>
    <scope>NUCLEOTIDE SEQUENCE</scope>
    <source>
        <strain evidence="2">USASDec5-558</strain>
    </source>
</reference>
<organism evidence="2 3">
    <name type="scientific">Candidatus Anaerobiospirillum pullistercoris</name>
    <dbReference type="NCBI Taxonomy" id="2838452"/>
    <lineage>
        <taxon>Bacteria</taxon>
        <taxon>Pseudomonadati</taxon>
        <taxon>Pseudomonadota</taxon>
        <taxon>Gammaproteobacteria</taxon>
        <taxon>Aeromonadales</taxon>
        <taxon>Succinivibrionaceae</taxon>
        <taxon>Anaerobiospirillum</taxon>
    </lineage>
</organism>
<accession>A0A9D1WC45</accession>
<dbReference type="PANTHER" id="PTHR42759:SF1">
    <property type="entry name" value="MAGNESIUM-CHELATASE SUBUNIT CHLD"/>
    <property type="match status" value="1"/>
</dbReference>
<dbReference type="InterPro" id="IPR027417">
    <property type="entry name" value="P-loop_NTPase"/>
</dbReference>
<dbReference type="GO" id="GO:0005524">
    <property type="term" value="F:ATP binding"/>
    <property type="evidence" value="ECO:0007669"/>
    <property type="project" value="InterPro"/>
</dbReference>
<dbReference type="EMBL" id="DXEV01000066">
    <property type="protein sequence ID" value="HIX56489.1"/>
    <property type="molecule type" value="Genomic_DNA"/>
</dbReference>
<gene>
    <name evidence="2" type="ORF">H9850_03340</name>
</gene>
<dbReference type="PANTHER" id="PTHR42759">
    <property type="entry name" value="MOXR FAMILY PROTEIN"/>
    <property type="match status" value="1"/>
</dbReference>
<reference evidence="2" key="2">
    <citation type="submission" date="2021-04" db="EMBL/GenBank/DDBJ databases">
        <authorList>
            <person name="Gilroy R."/>
        </authorList>
    </citation>
    <scope>NUCLEOTIDE SEQUENCE</scope>
    <source>
        <strain evidence="2">USASDec5-558</strain>
    </source>
</reference>
<proteinExistence type="predicted"/>
<evidence type="ECO:0000259" key="1">
    <source>
        <dbReference type="Pfam" id="PF07728"/>
    </source>
</evidence>
<dbReference type="AlphaFoldDB" id="A0A9D1WC45"/>
<sequence>MSTNTDILRPCMEDLYKDQLQALAAVDQDPRPENWQLSPSAVRDFILGRKDPVEQDGARIEITRKFFGDDALVERAVVALASDRALMLIGEPGTAKSYLSELLSAAICGNSRNTIQGSVGLTEDMIKYSWNYALLIAKGPVPEALVPSPLYIGMKQGIITRFEEITRAPLEIQDSLISVLSDKILSIPELSEQPFLAAKRGFNVIATANTRDQGVNEMSSALKRRFNFETVQPLSSIKQEMQVIINECSKLCGDLAPQLIKEDVVELLATVFSDLRKGKSVEGGSFDRPSSVMSTAEAVQVYYQTAMDAHYYNHDELRMATLVQNIKAAITKDKPSDLKLFKNYVKVVSRSRDSELFQDFSQQVNRC</sequence>
<evidence type="ECO:0000313" key="3">
    <source>
        <dbReference type="Proteomes" id="UP000886829"/>
    </source>
</evidence>
<dbReference type="SUPFAM" id="SSF52540">
    <property type="entry name" value="P-loop containing nucleoside triphosphate hydrolases"/>
    <property type="match status" value="1"/>
</dbReference>
<dbReference type="Proteomes" id="UP000886829">
    <property type="component" value="Unassembled WGS sequence"/>
</dbReference>
<protein>
    <submittedName>
        <fullName evidence="2">AAA family ATPase</fullName>
    </submittedName>
</protein>
<comment type="caution">
    <text evidence="2">The sequence shown here is derived from an EMBL/GenBank/DDBJ whole genome shotgun (WGS) entry which is preliminary data.</text>
</comment>
<dbReference type="InterPro" id="IPR050764">
    <property type="entry name" value="CbbQ/NirQ/NorQ/GpvN"/>
</dbReference>
<dbReference type="Pfam" id="PF07728">
    <property type="entry name" value="AAA_5"/>
    <property type="match status" value="1"/>
</dbReference>
<evidence type="ECO:0000313" key="2">
    <source>
        <dbReference type="EMBL" id="HIX56489.1"/>
    </source>
</evidence>
<dbReference type="InterPro" id="IPR011704">
    <property type="entry name" value="ATPase_dyneun-rel_AAA"/>
</dbReference>
<name>A0A9D1WC45_9GAMM</name>